<feature type="signal peptide" evidence="1">
    <location>
        <begin position="1"/>
        <end position="31"/>
    </location>
</feature>
<dbReference type="Proteomes" id="UP000053405">
    <property type="component" value="Unassembled WGS sequence"/>
</dbReference>
<keyword evidence="3" id="KW-1185">Reference proteome</keyword>
<dbReference type="EMBL" id="BANT01000025">
    <property type="protein sequence ID" value="GAC57824.1"/>
    <property type="molecule type" value="Genomic_DNA"/>
</dbReference>
<name>L7LA70_9ACTN</name>
<comment type="caution">
    <text evidence="2">The sequence shown here is derived from an EMBL/GenBank/DDBJ whole genome shotgun (WGS) entry which is preliminary data.</text>
</comment>
<dbReference type="eggNOG" id="ENOG50302UX">
    <property type="taxonomic scope" value="Bacteria"/>
</dbReference>
<dbReference type="InterPro" id="IPR006311">
    <property type="entry name" value="TAT_signal"/>
</dbReference>
<evidence type="ECO:0000313" key="2">
    <source>
        <dbReference type="EMBL" id="GAC57824.1"/>
    </source>
</evidence>
<dbReference type="STRING" id="1121927.GOHSU_25_00590"/>
<sequence length="179" mass="18916">MDIGYRRLLAGALTAVALGAGALVAPSPAAAAPACPVNPTTRVAPRAIAAALRDSCTQAQFDRLFSRADAGPIPRGALHGQARPVGAPDAAASAAIAAIWSGKTFHRGWLANRALGGQILPADVYYARSVIDGRRVIRIDYRRSGLPFAHDELRRLPNGVYLGYGFLGATKAVDFWVWK</sequence>
<reference evidence="2 3" key="1">
    <citation type="submission" date="2012-12" db="EMBL/GenBank/DDBJ databases">
        <title>Whole genome shotgun sequence of Gordonia hirsuta NBRC 16056.</title>
        <authorList>
            <person name="Isaki-Nakamura S."/>
            <person name="Hosoyama A."/>
            <person name="Tsuchikane K."/>
            <person name="Katsumata H."/>
            <person name="Baba S."/>
            <person name="Yamazaki S."/>
            <person name="Fujita N."/>
        </authorList>
    </citation>
    <scope>NUCLEOTIDE SEQUENCE [LARGE SCALE GENOMIC DNA]</scope>
    <source>
        <strain evidence="2 3">NBRC 16056</strain>
    </source>
</reference>
<dbReference type="RefSeq" id="WP_005940731.1">
    <property type="nucleotide sequence ID" value="NZ_ATVK01000013.1"/>
</dbReference>
<evidence type="ECO:0000256" key="1">
    <source>
        <dbReference type="SAM" id="SignalP"/>
    </source>
</evidence>
<organism evidence="2 3">
    <name type="scientific">Gordonia hirsuta DSM 44140 = NBRC 16056</name>
    <dbReference type="NCBI Taxonomy" id="1121927"/>
    <lineage>
        <taxon>Bacteria</taxon>
        <taxon>Bacillati</taxon>
        <taxon>Actinomycetota</taxon>
        <taxon>Actinomycetes</taxon>
        <taxon>Mycobacteriales</taxon>
        <taxon>Gordoniaceae</taxon>
        <taxon>Gordonia</taxon>
    </lineage>
</organism>
<dbReference type="AlphaFoldDB" id="L7LA70"/>
<keyword evidence="1" id="KW-0732">Signal</keyword>
<protein>
    <submittedName>
        <fullName evidence="2">Uncharacterized protein</fullName>
    </submittedName>
</protein>
<feature type="chain" id="PRO_5003980320" evidence="1">
    <location>
        <begin position="32"/>
        <end position="179"/>
    </location>
</feature>
<accession>L7LA70</accession>
<gene>
    <name evidence="2" type="ORF">GOHSU_25_00590</name>
</gene>
<dbReference type="PROSITE" id="PS51318">
    <property type="entry name" value="TAT"/>
    <property type="match status" value="1"/>
</dbReference>
<proteinExistence type="predicted"/>
<evidence type="ECO:0000313" key="3">
    <source>
        <dbReference type="Proteomes" id="UP000053405"/>
    </source>
</evidence>